<dbReference type="RefSeq" id="WP_097443801.1">
    <property type="nucleotide sequence ID" value="NZ_NBWU01000009.1"/>
</dbReference>
<sequence length="157" mass="18440">MKLLKKIAWALLIVFVGMQFFRPETNTAEAGHLDAFLTETNPSQEVRLILKQACNDCHSNQTIYPWYSNIAPISYWMDEHIEHGKEELNFSEWATYKKKKKDHKLEELVEEVEEGKMPLNEYTWTHVDAKLTDGQIKALTDWAKRTRALYQIGERPQ</sequence>
<dbReference type="EMBL" id="NBWU01000009">
    <property type="protein sequence ID" value="PCE62430.1"/>
    <property type="molecule type" value="Genomic_DNA"/>
</dbReference>
<organism evidence="3 4">
    <name type="scientific">Sediminicola luteus</name>
    <dbReference type="NCBI Taxonomy" id="319238"/>
    <lineage>
        <taxon>Bacteria</taxon>
        <taxon>Pseudomonadati</taxon>
        <taxon>Bacteroidota</taxon>
        <taxon>Flavobacteriia</taxon>
        <taxon>Flavobacteriales</taxon>
        <taxon>Flavobacteriaceae</taxon>
        <taxon>Sediminicola</taxon>
    </lineage>
</organism>
<dbReference type="Proteomes" id="UP000219559">
    <property type="component" value="Unassembled WGS sequence"/>
</dbReference>
<evidence type="ECO:0000259" key="2">
    <source>
        <dbReference type="SMART" id="SM01235"/>
    </source>
</evidence>
<keyword evidence="1" id="KW-0732">Signal</keyword>
<accession>A0A2A4G385</accession>
<proteinExistence type="predicted"/>
<feature type="domain" description="Haem-binding" evidence="2">
    <location>
        <begin position="12"/>
        <end position="147"/>
    </location>
</feature>
<evidence type="ECO:0000313" key="4">
    <source>
        <dbReference type="Proteomes" id="UP000219559"/>
    </source>
</evidence>
<evidence type="ECO:0000313" key="3">
    <source>
        <dbReference type="EMBL" id="PCE62430.1"/>
    </source>
</evidence>
<dbReference type="AlphaFoldDB" id="A0A2A4G385"/>
<evidence type="ECO:0000256" key="1">
    <source>
        <dbReference type="SAM" id="SignalP"/>
    </source>
</evidence>
<dbReference type="Pfam" id="PF14376">
    <property type="entry name" value="Haem_bd"/>
    <property type="match status" value="1"/>
</dbReference>
<keyword evidence="4" id="KW-1185">Reference proteome</keyword>
<comment type="caution">
    <text evidence="3">The sequence shown here is derived from an EMBL/GenBank/DDBJ whole genome shotgun (WGS) entry which is preliminary data.</text>
</comment>
<dbReference type="SMART" id="SM01235">
    <property type="entry name" value="Haem_bd"/>
    <property type="match status" value="1"/>
</dbReference>
<dbReference type="OrthoDB" id="196738at2"/>
<protein>
    <submittedName>
        <fullName evidence="3">Cytochrome C</fullName>
    </submittedName>
</protein>
<name>A0A2A4G385_9FLAO</name>
<feature type="chain" id="PRO_5012697805" evidence="1">
    <location>
        <begin position="22"/>
        <end position="157"/>
    </location>
</feature>
<gene>
    <name evidence="3" type="ORF">B7P33_18935</name>
</gene>
<dbReference type="InterPro" id="IPR025992">
    <property type="entry name" value="Haem-bd"/>
</dbReference>
<feature type="signal peptide" evidence="1">
    <location>
        <begin position="1"/>
        <end position="21"/>
    </location>
</feature>
<reference evidence="3 4" key="1">
    <citation type="submission" date="2017-04" db="EMBL/GenBank/DDBJ databases">
        <title>A new member of the family Flavobacteriaceae isolated from ascidians.</title>
        <authorList>
            <person name="Chen L."/>
        </authorList>
    </citation>
    <scope>NUCLEOTIDE SEQUENCE [LARGE SCALE GENOMIC DNA]</scope>
    <source>
        <strain evidence="3 4">HQA918</strain>
    </source>
</reference>